<comment type="caution">
    <text evidence="4">The sequence shown here is derived from an EMBL/GenBank/DDBJ whole genome shotgun (WGS) entry which is preliminary data.</text>
</comment>
<evidence type="ECO:0000259" key="3">
    <source>
        <dbReference type="Pfam" id="PF01370"/>
    </source>
</evidence>
<dbReference type="RefSeq" id="WP_380691434.1">
    <property type="nucleotide sequence ID" value="NZ_JBHRSS010000009.1"/>
</dbReference>
<keyword evidence="5" id="KW-1185">Reference proteome</keyword>
<dbReference type="Proteomes" id="UP001595462">
    <property type="component" value="Unassembled WGS sequence"/>
</dbReference>
<organism evidence="4 5">
    <name type="scientific">Salinisphaera aquimarina</name>
    <dbReference type="NCBI Taxonomy" id="2094031"/>
    <lineage>
        <taxon>Bacteria</taxon>
        <taxon>Pseudomonadati</taxon>
        <taxon>Pseudomonadota</taxon>
        <taxon>Gammaproteobacteria</taxon>
        <taxon>Salinisphaerales</taxon>
        <taxon>Salinisphaeraceae</taxon>
        <taxon>Salinisphaera</taxon>
    </lineage>
</organism>
<name>A0ABV7EVA4_9GAMM</name>
<dbReference type="InterPro" id="IPR001509">
    <property type="entry name" value="Epimerase_deHydtase"/>
</dbReference>
<proteinExistence type="inferred from homology"/>
<gene>
    <name evidence="4" type="ORF">ACFOSU_18560</name>
</gene>
<dbReference type="SUPFAM" id="SSF51735">
    <property type="entry name" value="NAD(P)-binding Rossmann-fold domains"/>
    <property type="match status" value="1"/>
</dbReference>
<reference evidence="5" key="1">
    <citation type="journal article" date="2019" name="Int. J. Syst. Evol. Microbiol.">
        <title>The Global Catalogue of Microorganisms (GCM) 10K type strain sequencing project: providing services to taxonomists for standard genome sequencing and annotation.</title>
        <authorList>
            <consortium name="The Broad Institute Genomics Platform"/>
            <consortium name="The Broad Institute Genome Sequencing Center for Infectious Disease"/>
            <person name="Wu L."/>
            <person name="Ma J."/>
        </authorList>
    </citation>
    <scope>NUCLEOTIDE SEQUENCE [LARGE SCALE GENOMIC DNA]</scope>
    <source>
        <strain evidence="5">KCTC 52640</strain>
    </source>
</reference>
<dbReference type="Gene3D" id="3.90.25.10">
    <property type="entry name" value="UDP-galactose 4-epimerase, domain 1"/>
    <property type="match status" value="1"/>
</dbReference>
<protein>
    <submittedName>
        <fullName evidence="4">NAD-dependent epimerase/dehydratase family protein</fullName>
    </submittedName>
</protein>
<comment type="similarity">
    <text evidence="2">Belongs to the NAD(P)-dependent epimerase/dehydratase family.</text>
</comment>
<evidence type="ECO:0000313" key="4">
    <source>
        <dbReference type="EMBL" id="MFC3105876.1"/>
    </source>
</evidence>
<dbReference type="InterPro" id="IPR036291">
    <property type="entry name" value="NAD(P)-bd_dom_sf"/>
</dbReference>
<evidence type="ECO:0000313" key="5">
    <source>
        <dbReference type="Proteomes" id="UP001595462"/>
    </source>
</evidence>
<feature type="domain" description="NAD-dependent epimerase/dehydratase" evidence="3">
    <location>
        <begin position="3"/>
        <end position="287"/>
    </location>
</feature>
<dbReference type="PANTHER" id="PTHR43000">
    <property type="entry name" value="DTDP-D-GLUCOSE 4,6-DEHYDRATASE-RELATED"/>
    <property type="match status" value="1"/>
</dbReference>
<sequence length="398" mass="44230">MKILILGGDGFCGWPTALHLSGQGHDVTLIDNLSRRHIDTELGVGSLTPISPLDVRLNAWKQVTGHTIAALHMDVAREYDRLEATIERLAPDAIVHFAEQRSAPYSMKHSRAKRYTVENNLSATQNVLCALVETGIDAHLVHLGTMGVYGYGGGLRIPEGYLTVEVDDSDGIRTQREILFPPDPGSIYHMTKTQDQLLFYFYNKNDGIRITDLHQGVVWGTQTRETRLDERLINRFDYDGDYGTVLNRFLMQAAIGHDLTVHGSGGQTRAFIHIQDTVRCIGMAIGAAPAQGERVRIFNQMTETWRVGELAALVARLTGAHIAYLPNPRREAAANDLCVDARCLLDLGLEPTTLRDNLLTEIVDVAERYADRCDRSRIPSTSQWVRTSRVEQSSALAS</sequence>
<evidence type="ECO:0000256" key="2">
    <source>
        <dbReference type="ARBA" id="ARBA00007637"/>
    </source>
</evidence>
<comment type="pathway">
    <text evidence="1">Bacterial outer membrane biogenesis; LPS O-antigen biosynthesis.</text>
</comment>
<dbReference type="Gene3D" id="3.40.50.720">
    <property type="entry name" value="NAD(P)-binding Rossmann-like Domain"/>
    <property type="match status" value="1"/>
</dbReference>
<dbReference type="EMBL" id="JBHRSS010000009">
    <property type="protein sequence ID" value="MFC3105876.1"/>
    <property type="molecule type" value="Genomic_DNA"/>
</dbReference>
<accession>A0ABV7EVA4</accession>
<dbReference type="Pfam" id="PF01370">
    <property type="entry name" value="Epimerase"/>
    <property type="match status" value="1"/>
</dbReference>
<evidence type="ECO:0000256" key="1">
    <source>
        <dbReference type="ARBA" id="ARBA00005125"/>
    </source>
</evidence>